<evidence type="ECO:0000313" key="1">
    <source>
        <dbReference type="EMBL" id="KAJ8675126.1"/>
    </source>
</evidence>
<reference evidence="1" key="1">
    <citation type="submission" date="2023-04" db="EMBL/GenBank/DDBJ databases">
        <title>A chromosome-level genome assembly of the parasitoid wasp Eretmocerus hayati.</title>
        <authorList>
            <person name="Zhong Y."/>
            <person name="Liu S."/>
            <person name="Liu Y."/>
        </authorList>
    </citation>
    <scope>NUCLEOTIDE SEQUENCE</scope>
    <source>
        <strain evidence="1">ZJU_SS_LIU_2023</strain>
    </source>
</reference>
<sequence>MHMRNAQYTVSDRSGNMDLGTIFLSVVLVTIVNSTPSQDSNPMAYIVDYMKENLSTYQVTVMAKSINALGPFSSSIVKIMIDEFSSVVVDSSVMDTIPTNRSYGNLWDRTSDQSKLKIGIIELQQGSDTLNELWEMLDFFIKYSEFVRGKCIIFLINGQGLDLESFLKFAWTKDFLDLTIVEWIGETSKKSLTSSKSTSYEIFIHVLNPFEKKYVKEVFTNNTDVLPDKLKNSHGHSLKTLIMGDGWQDRYHQDKSGPKEIDEIDGPDVHRIKLLSEALNFTAKPKLLDYAELKSCGRNGNDSCYSTIDLTPDIFKFKPDRSIRSAMEYKSLIRYNSFTNIYMPMLGKYRLYLVQQRVTENHHSSSFFISCGALVMVLMTFLSFSRILKLDNKIWSIPKVAQILLGGSIAHQKDMNLKEKIILVTAYFTSIILMTIISDELLKMDLSKRGVLRFKTLQELADSSVKIRISNSTKNLLSNWGHYRPILQKIANQSIALKADKLGPNGTPLDKDDTSITGGLVDYTSLEMYPSVASIDEKWFYTVIEEDVWSSAYFMRVRKNFPYKDRFSRVIPKLRETGLMVIYYRRWVEDTVRHVGVKQSTSALFHLHHNNENDIDIEIALEVKLMLIISMGYCIACINLAYEIVTGRLKTRQRPVKISSMKN</sequence>
<gene>
    <name evidence="1" type="ORF">QAD02_010912</name>
</gene>
<dbReference type="EMBL" id="CM056742">
    <property type="protein sequence ID" value="KAJ8675126.1"/>
    <property type="molecule type" value="Genomic_DNA"/>
</dbReference>
<protein>
    <submittedName>
        <fullName evidence="1">Uncharacterized protein</fullName>
    </submittedName>
</protein>
<dbReference type="Proteomes" id="UP001239111">
    <property type="component" value="Chromosome 2"/>
</dbReference>
<proteinExistence type="predicted"/>
<name>A0ACC2NVF3_9HYME</name>
<accession>A0ACC2NVF3</accession>
<organism evidence="1 2">
    <name type="scientific">Eretmocerus hayati</name>
    <dbReference type="NCBI Taxonomy" id="131215"/>
    <lineage>
        <taxon>Eukaryota</taxon>
        <taxon>Metazoa</taxon>
        <taxon>Ecdysozoa</taxon>
        <taxon>Arthropoda</taxon>
        <taxon>Hexapoda</taxon>
        <taxon>Insecta</taxon>
        <taxon>Pterygota</taxon>
        <taxon>Neoptera</taxon>
        <taxon>Endopterygota</taxon>
        <taxon>Hymenoptera</taxon>
        <taxon>Apocrita</taxon>
        <taxon>Proctotrupomorpha</taxon>
        <taxon>Chalcidoidea</taxon>
        <taxon>Aphelinidae</taxon>
        <taxon>Aphelininae</taxon>
        <taxon>Eretmocerus</taxon>
    </lineage>
</organism>
<evidence type="ECO:0000313" key="2">
    <source>
        <dbReference type="Proteomes" id="UP001239111"/>
    </source>
</evidence>
<comment type="caution">
    <text evidence="1">The sequence shown here is derived from an EMBL/GenBank/DDBJ whole genome shotgun (WGS) entry which is preliminary data.</text>
</comment>
<keyword evidence="2" id="KW-1185">Reference proteome</keyword>